<dbReference type="AlphaFoldDB" id="A0A168AW21"/>
<evidence type="ECO:0000256" key="2">
    <source>
        <dbReference type="ARBA" id="ARBA00022448"/>
    </source>
</evidence>
<dbReference type="GO" id="GO:0140359">
    <property type="term" value="F:ABC-type transporter activity"/>
    <property type="evidence" value="ECO:0007669"/>
    <property type="project" value="InterPro"/>
</dbReference>
<evidence type="ECO:0000256" key="5">
    <source>
        <dbReference type="ARBA" id="ARBA00022741"/>
    </source>
</evidence>
<feature type="transmembrane region" description="Helical" evidence="9">
    <location>
        <begin position="696"/>
        <end position="717"/>
    </location>
</feature>
<dbReference type="STRING" id="1081108.A0A168AW21"/>
<dbReference type="Pfam" id="PF00005">
    <property type="entry name" value="ABC_tran"/>
    <property type="match status" value="2"/>
</dbReference>
<keyword evidence="4 9" id="KW-0812">Transmembrane</keyword>
<evidence type="ECO:0000313" key="12">
    <source>
        <dbReference type="EMBL" id="OAA69266.1"/>
    </source>
</evidence>
<dbReference type="PROSITE" id="PS50929">
    <property type="entry name" value="ABC_TM1F"/>
    <property type="match status" value="2"/>
</dbReference>
<dbReference type="SUPFAM" id="SSF90123">
    <property type="entry name" value="ABC transporter transmembrane region"/>
    <property type="match status" value="2"/>
</dbReference>
<feature type="transmembrane region" description="Helical" evidence="9">
    <location>
        <begin position="812"/>
        <end position="845"/>
    </location>
</feature>
<evidence type="ECO:0000256" key="3">
    <source>
        <dbReference type="ARBA" id="ARBA00022475"/>
    </source>
</evidence>
<dbReference type="Pfam" id="PF00664">
    <property type="entry name" value="ABC_membrane"/>
    <property type="match status" value="1"/>
</dbReference>
<dbReference type="InterPro" id="IPR027417">
    <property type="entry name" value="P-loop_NTPase"/>
</dbReference>
<keyword evidence="3" id="KW-1003">Cell membrane</keyword>
<keyword evidence="8 9" id="KW-0472">Membrane</keyword>
<feature type="transmembrane region" description="Helical" evidence="9">
    <location>
        <begin position="229"/>
        <end position="249"/>
    </location>
</feature>
<feature type="transmembrane region" description="Helical" evidence="9">
    <location>
        <begin position="729"/>
        <end position="752"/>
    </location>
</feature>
<keyword evidence="13" id="KW-1185">Reference proteome</keyword>
<comment type="subcellular location">
    <subcellularLocation>
        <location evidence="1">Cell membrane</location>
        <topology evidence="1">Multi-pass membrane protein</topology>
    </subcellularLocation>
</comment>
<dbReference type="InterPro" id="IPR003593">
    <property type="entry name" value="AAA+_ATPase"/>
</dbReference>
<keyword evidence="5" id="KW-0547">Nucleotide-binding</keyword>
<dbReference type="PROSITE" id="PS00211">
    <property type="entry name" value="ABC_TRANSPORTER_1"/>
    <property type="match status" value="2"/>
</dbReference>
<dbReference type="PROSITE" id="PS50893">
    <property type="entry name" value="ABC_TRANSPORTER_2"/>
    <property type="match status" value="2"/>
</dbReference>
<feature type="domain" description="ABC transporter" evidence="10">
    <location>
        <begin position="1008"/>
        <end position="1258"/>
    </location>
</feature>
<feature type="transmembrane region" description="Helical" evidence="9">
    <location>
        <begin position="773"/>
        <end position="792"/>
    </location>
</feature>
<evidence type="ECO:0000259" key="10">
    <source>
        <dbReference type="PROSITE" id="PS50893"/>
    </source>
</evidence>
<dbReference type="InterPro" id="IPR017871">
    <property type="entry name" value="ABC_transporter-like_CS"/>
</dbReference>
<feature type="domain" description="ABC transporter" evidence="10">
    <location>
        <begin position="416"/>
        <end position="640"/>
    </location>
</feature>
<evidence type="ECO:0000256" key="8">
    <source>
        <dbReference type="ARBA" id="ARBA00023136"/>
    </source>
</evidence>
<dbReference type="PANTHER" id="PTHR24223">
    <property type="entry name" value="ATP-BINDING CASSETTE SUB-FAMILY C"/>
    <property type="match status" value="1"/>
</dbReference>
<dbReference type="CDD" id="cd18580">
    <property type="entry name" value="ABC_6TM_ABCC_D2"/>
    <property type="match status" value="1"/>
</dbReference>
<name>A0A168AW21_CORDF</name>
<dbReference type="InterPro" id="IPR003439">
    <property type="entry name" value="ABC_transporter-like_ATP-bd"/>
</dbReference>
<feature type="domain" description="ABC transmembrane type-1" evidence="11">
    <location>
        <begin position="93"/>
        <end position="374"/>
    </location>
</feature>
<evidence type="ECO:0000256" key="7">
    <source>
        <dbReference type="ARBA" id="ARBA00022989"/>
    </source>
</evidence>
<accession>A0A168AW21</accession>
<organism evidence="12 13">
    <name type="scientific">Akanthomyces lecanii RCEF 1005</name>
    <dbReference type="NCBI Taxonomy" id="1081108"/>
    <lineage>
        <taxon>Eukaryota</taxon>
        <taxon>Fungi</taxon>
        <taxon>Dikarya</taxon>
        <taxon>Ascomycota</taxon>
        <taxon>Pezizomycotina</taxon>
        <taxon>Sordariomycetes</taxon>
        <taxon>Hypocreomycetidae</taxon>
        <taxon>Hypocreales</taxon>
        <taxon>Cordycipitaceae</taxon>
        <taxon>Akanthomyces</taxon>
        <taxon>Cordyceps confragosa</taxon>
    </lineage>
</organism>
<evidence type="ECO:0000256" key="4">
    <source>
        <dbReference type="ARBA" id="ARBA00022692"/>
    </source>
</evidence>
<dbReference type="InterPro" id="IPR036640">
    <property type="entry name" value="ABC1_TM_sf"/>
</dbReference>
<dbReference type="EMBL" id="AZHF01000011">
    <property type="protein sequence ID" value="OAA69266.1"/>
    <property type="molecule type" value="Genomic_DNA"/>
</dbReference>
<evidence type="ECO:0000259" key="11">
    <source>
        <dbReference type="PROSITE" id="PS50929"/>
    </source>
</evidence>
<dbReference type="GO" id="GO:0016887">
    <property type="term" value="F:ATP hydrolysis activity"/>
    <property type="evidence" value="ECO:0007669"/>
    <property type="project" value="InterPro"/>
</dbReference>
<dbReference type="InterPro" id="IPR050173">
    <property type="entry name" value="ABC_transporter_C-like"/>
</dbReference>
<evidence type="ECO:0000256" key="1">
    <source>
        <dbReference type="ARBA" id="ARBA00004651"/>
    </source>
</evidence>
<feature type="transmembrane region" description="Helical" evidence="9">
    <location>
        <begin position="131"/>
        <end position="155"/>
    </location>
</feature>
<feature type="transmembrane region" description="Helical" evidence="9">
    <location>
        <begin position="312"/>
        <end position="336"/>
    </location>
</feature>
<dbReference type="SMART" id="SM00382">
    <property type="entry name" value="AAA"/>
    <property type="match status" value="2"/>
</dbReference>
<reference evidence="12 13" key="1">
    <citation type="journal article" date="2016" name="Genome Biol. Evol.">
        <title>Divergent and convergent evolution of fungal pathogenicity.</title>
        <authorList>
            <person name="Shang Y."/>
            <person name="Xiao G."/>
            <person name="Zheng P."/>
            <person name="Cen K."/>
            <person name="Zhan S."/>
            <person name="Wang C."/>
        </authorList>
    </citation>
    <scope>NUCLEOTIDE SEQUENCE [LARGE SCALE GENOMIC DNA]</scope>
    <source>
        <strain evidence="12 13">RCEF 1005</strain>
    </source>
</reference>
<dbReference type="GO" id="GO:0005524">
    <property type="term" value="F:ATP binding"/>
    <property type="evidence" value="ECO:0007669"/>
    <property type="project" value="UniProtKB-KW"/>
</dbReference>
<protein>
    <submittedName>
        <fullName evidence="12">ABC transporter, transmembrane domain, type 1</fullName>
    </submittedName>
</protein>
<feature type="transmembrane region" description="Helical" evidence="9">
    <location>
        <begin position="348"/>
        <end position="372"/>
    </location>
</feature>
<keyword evidence="7 9" id="KW-1133">Transmembrane helix</keyword>
<keyword evidence="6" id="KW-0067">ATP-binding</keyword>
<dbReference type="OrthoDB" id="4868146at2759"/>
<keyword evidence="2" id="KW-0813">Transport</keyword>
<dbReference type="Gene3D" id="3.40.50.300">
    <property type="entry name" value="P-loop containing nucleotide triphosphate hydrolases"/>
    <property type="match status" value="2"/>
</dbReference>
<dbReference type="PANTHER" id="PTHR24223:SF399">
    <property type="entry name" value="ABC TRANSPORTER ATNG"/>
    <property type="match status" value="1"/>
</dbReference>
<dbReference type="InterPro" id="IPR011527">
    <property type="entry name" value="ABC1_TM_dom"/>
</dbReference>
<sequence length="1259" mass="138554">MIIDVNLRENAGHEVTSGAISRMLFLYLRPLFTAGFRKQLMLEDLDKLDPELAPQLLYKQLENFWHPYQRSAAVSRELFKASLKAWRQHLLPMGISRLILTAFRFSQPFLLHQIIIMVEKKDVGPFATAKRVGLVGATVFVFFGLTMTQSIFSYLMNRHVTRLRGGLVSFLFHKVHHLTEIEAKKVAAVTLMTADIDGIALGVPKALDIPFGILEISLGIFLLSRFVKIAALAVFAPVAVTSVATYFIGRGMATRFVAWNKCIEQRIAKTARLLPQLTTIKILGLGPSIAAYLKSLRVEEVDVSKKYRLLEAVAVAPVLLADLMTPVVVIAAALFGPAFHGRMAADKVFPTLTVVALIQSPLAGVLNVYPLITRMMSCFERIESFLLTAERKDSRKTTSSAAVSGSSVPLNSRVRFNNADLAKHGMQEALIRDANFQLPNGSTTAVVGRTGSGKSTIVQAILGESAVLNGSVEVDAEISYCAQTIWLQDTTIRQNVIGYLEYDAIKFKKVMHACALEDDIGRLPGGVDYVVGPNGSNLSGGQRQRLAIARAAYVAAEVTILDDVFSSLDHDTAVAVLHRLCGRGGIFQETGCTVVLVTYLPDCVDVCSHVLFLNGDGSVTLRDDPRSPAFLDHILATLNTVNTDVPTSQNGQERNAVGKSLQVVQTPTPIDSDPTRRKGNLGLYRMFIDPIGRLNSFLYGLFVSLLSAGEALPEVYIRVWVELHPDNSLYFLGYISVTLGTCVVACMVYWLMHGKLSPRSSITLHSMLVDRTMGATLRFLSMTTTGHLLNFYNQDMMLLSRNLPASFIRTIYAGAFVFFQIGIILSGASYLAISIPFLATAVYFIQRYYLRTSRQIRLLDLEMKAPLHTYFGETATGLSHIQAFSWEEKSIERGLEFLAESQRPYYVMMTIQQWLVLVLGLMTGSLAVLLVTLALFIKQASSQTAVGLSFLSLLSLNKTFAATIIAWTALEVSKGALSRLFNFREKTPQEPKVSQEPLPAVWPCSGKVQLTNVVARFRPEDEEAEPVLDDISLSVCPGQRVGIVGRSGSGKSALLLTLLGFVDYEGVVEIDGINIASVSRDDLRSRLITITQDQFCFEGTVRTNLLPGIMNDLAEKSVDEKEKAALKDDELEQLLKSLQIWTQIAGKGGLEAVLDEVGYSKGELQLLCIARAILKQRDTSSKLVLVDEATSSVDAETEEIVNKVMTEYFSDCTMIIVAHRKSSLDNVHTIIEINQGKVVGVEHPRTEREPLQTSPPDSS</sequence>
<evidence type="ECO:0000256" key="6">
    <source>
        <dbReference type="ARBA" id="ARBA00022840"/>
    </source>
</evidence>
<evidence type="ECO:0000313" key="13">
    <source>
        <dbReference type="Proteomes" id="UP000076881"/>
    </source>
</evidence>
<dbReference type="InterPro" id="IPR044726">
    <property type="entry name" value="ABCC_6TM_D2"/>
</dbReference>
<feature type="transmembrane region" description="Helical" evidence="9">
    <location>
        <begin position="914"/>
        <end position="937"/>
    </location>
</feature>
<gene>
    <name evidence="12" type="ORF">LEL_10142</name>
</gene>
<proteinExistence type="predicted"/>
<evidence type="ECO:0000256" key="9">
    <source>
        <dbReference type="SAM" id="Phobius"/>
    </source>
</evidence>
<dbReference type="SUPFAM" id="SSF52540">
    <property type="entry name" value="P-loop containing nucleoside triphosphate hydrolases"/>
    <property type="match status" value="2"/>
</dbReference>
<dbReference type="Gene3D" id="1.20.1560.10">
    <property type="entry name" value="ABC transporter type 1, transmembrane domain"/>
    <property type="match status" value="2"/>
</dbReference>
<feature type="domain" description="ABC transmembrane type-1" evidence="11">
    <location>
        <begin position="694"/>
        <end position="971"/>
    </location>
</feature>
<dbReference type="GO" id="GO:0005886">
    <property type="term" value="C:plasma membrane"/>
    <property type="evidence" value="ECO:0007669"/>
    <property type="project" value="UniProtKB-SubCell"/>
</dbReference>
<dbReference type="Proteomes" id="UP000076881">
    <property type="component" value="Unassembled WGS sequence"/>
</dbReference>
<comment type="caution">
    <text evidence="12">The sequence shown here is derived from an EMBL/GenBank/DDBJ whole genome shotgun (WGS) entry which is preliminary data.</text>
</comment>